<dbReference type="GO" id="GO:0005886">
    <property type="term" value="C:plasma membrane"/>
    <property type="evidence" value="ECO:0007669"/>
    <property type="project" value="UniProtKB-SubCell"/>
</dbReference>
<evidence type="ECO:0000256" key="7">
    <source>
        <dbReference type="SAM" id="Phobius"/>
    </source>
</evidence>
<dbReference type="EMBL" id="MFEK01000011">
    <property type="protein sequence ID" value="OGE78944.1"/>
    <property type="molecule type" value="Genomic_DNA"/>
</dbReference>
<accession>A0A1F5NN42</accession>
<dbReference type="Gene3D" id="1.20.120.1220">
    <property type="match status" value="1"/>
</dbReference>
<feature type="domain" description="Prepilin peptidase A24 N-terminal" evidence="9">
    <location>
        <begin position="3"/>
        <end position="60"/>
    </location>
</feature>
<dbReference type="GO" id="GO:0004190">
    <property type="term" value="F:aspartic-type endopeptidase activity"/>
    <property type="evidence" value="ECO:0007669"/>
    <property type="project" value="InterPro"/>
</dbReference>
<dbReference type="Pfam" id="PF01478">
    <property type="entry name" value="Peptidase_A24"/>
    <property type="match status" value="1"/>
</dbReference>
<dbReference type="InterPro" id="IPR000045">
    <property type="entry name" value="Prepilin_IV_endopep_pep"/>
</dbReference>
<reference evidence="10 11" key="1">
    <citation type="journal article" date="2016" name="Nat. Commun.">
        <title>Thousands of microbial genomes shed light on interconnected biogeochemical processes in an aquifer system.</title>
        <authorList>
            <person name="Anantharaman K."/>
            <person name="Brown C.T."/>
            <person name="Hug L.A."/>
            <person name="Sharon I."/>
            <person name="Castelle C.J."/>
            <person name="Probst A.J."/>
            <person name="Thomas B.C."/>
            <person name="Singh A."/>
            <person name="Wilkins M.J."/>
            <person name="Karaoz U."/>
            <person name="Brodie E.L."/>
            <person name="Williams K.H."/>
            <person name="Hubbard S.S."/>
            <person name="Banfield J.F."/>
        </authorList>
    </citation>
    <scope>NUCLEOTIDE SEQUENCE [LARGE SCALE GENOMIC DNA]</scope>
</reference>
<dbReference type="STRING" id="1817824.A2751_00170"/>
<evidence type="ECO:0000256" key="2">
    <source>
        <dbReference type="ARBA" id="ARBA00005801"/>
    </source>
</evidence>
<keyword evidence="3" id="KW-1003">Cell membrane</keyword>
<evidence type="ECO:0000256" key="4">
    <source>
        <dbReference type="ARBA" id="ARBA00022692"/>
    </source>
</evidence>
<dbReference type="GO" id="GO:0006465">
    <property type="term" value="P:signal peptide processing"/>
    <property type="evidence" value="ECO:0007669"/>
    <property type="project" value="TreeGrafter"/>
</dbReference>
<keyword evidence="4 7" id="KW-0812">Transmembrane</keyword>
<sequence>MFEKHSICPFCKHKLSWLDLVPVASFFILGRRCRYCKRPISWVYPLVELVTAILFTAVYLNECGMWNVECGFNFNIQYSIFNILFQLAFVSMLIVIFVYDLKHYLILDKVVYPAAALAAVFQAMQGRFVDGLYGVLLLSGFFGLLYVVSRGRWIGMGDVKLGLFLGMLAPFPETIAVFFLAYFSGAATSLFLMGFGIKALKDRVPFGTFLTFAALTAMLWGKELVEWYFNLIGIYSSPL</sequence>
<dbReference type="InterPro" id="IPR010627">
    <property type="entry name" value="Prepilin_pept_A24_N"/>
</dbReference>
<proteinExistence type="inferred from homology"/>
<evidence type="ECO:0008006" key="12">
    <source>
        <dbReference type="Google" id="ProtNLM"/>
    </source>
</evidence>
<evidence type="ECO:0000313" key="11">
    <source>
        <dbReference type="Proteomes" id="UP000176864"/>
    </source>
</evidence>
<dbReference type="PANTHER" id="PTHR30487:SF0">
    <property type="entry name" value="PREPILIN LEADER PEPTIDASE_N-METHYLTRANSFERASE-RELATED"/>
    <property type="match status" value="1"/>
</dbReference>
<keyword evidence="6 7" id="KW-0472">Membrane</keyword>
<comment type="similarity">
    <text evidence="2">Belongs to the peptidase A24 family.</text>
</comment>
<evidence type="ECO:0000256" key="3">
    <source>
        <dbReference type="ARBA" id="ARBA00022475"/>
    </source>
</evidence>
<comment type="caution">
    <text evidence="10">The sequence shown here is derived from an EMBL/GenBank/DDBJ whole genome shotgun (WGS) entry which is preliminary data.</text>
</comment>
<comment type="subcellular location">
    <subcellularLocation>
        <location evidence="1">Cell membrane</location>
        <topology evidence="1">Multi-pass membrane protein</topology>
    </subcellularLocation>
</comment>
<feature type="transmembrane region" description="Helical" evidence="7">
    <location>
        <begin position="204"/>
        <end position="221"/>
    </location>
</feature>
<dbReference type="InterPro" id="IPR050882">
    <property type="entry name" value="Prepilin_peptidase/N-MTase"/>
</dbReference>
<feature type="transmembrane region" description="Helical" evidence="7">
    <location>
        <begin position="80"/>
        <end position="99"/>
    </location>
</feature>
<evidence type="ECO:0000259" key="9">
    <source>
        <dbReference type="Pfam" id="PF06750"/>
    </source>
</evidence>
<protein>
    <recommendedName>
        <fullName evidence="12">Prepilin peptidase</fullName>
    </recommendedName>
</protein>
<evidence type="ECO:0000256" key="6">
    <source>
        <dbReference type="ARBA" id="ARBA00023136"/>
    </source>
</evidence>
<evidence type="ECO:0000313" key="10">
    <source>
        <dbReference type="EMBL" id="OGE78944.1"/>
    </source>
</evidence>
<feature type="domain" description="Prepilin type IV endopeptidase peptidase" evidence="8">
    <location>
        <begin position="87"/>
        <end position="189"/>
    </location>
</feature>
<keyword evidence="5 7" id="KW-1133">Transmembrane helix</keyword>
<evidence type="ECO:0000256" key="1">
    <source>
        <dbReference type="ARBA" id="ARBA00004651"/>
    </source>
</evidence>
<gene>
    <name evidence="10" type="ORF">A2751_00170</name>
</gene>
<dbReference type="AlphaFoldDB" id="A0A1F5NN42"/>
<feature type="transmembrane region" description="Helical" evidence="7">
    <location>
        <begin position="131"/>
        <end position="149"/>
    </location>
</feature>
<dbReference type="Pfam" id="PF06750">
    <property type="entry name" value="A24_N_bact"/>
    <property type="match status" value="1"/>
</dbReference>
<evidence type="ECO:0000256" key="5">
    <source>
        <dbReference type="ARBA" id="ARBA00022989"/>
    </source>
</evidence>
<evidence type="ECO:0000259" key="8">
    <source>
        <dbReference type="Pfam" id="PF01478"/>
    </source>
</evidence>
<feature type="transmembrane region" description="Helical" evidence="7">
    <location>
        <begin position="41"/>
        <end position="60"/>
    </location>
</feature>
<name>A0A1F5NN42_9BACT</name>
<dbReference type="PANTHER" id="PTHR30487">
    <property type="entry name" value="TYPE 4 PREPILIN-LIKE PROTEINS LEADER PEPTIDE-PROCESSING ENZYME"/>
    <property type="match status" value="1"/>
</dbReference>
<dbReference type="Proteomes" id="UP000176864">
    <property type="component" value="Unassembled WGS sequence"/>
</dbReference>
<organism evidence="10 11">
    <name type="scientific">Candidatus Doudnabacteria bacterium RIFCSPHIGHO2_01_FULL_46_14</name>
    <dbReference type="NCBI Taxonomy" id="1817824"/>
    <lineage>
        <taxon>Bacteria</taxon>
        <taxon>Candidatus Doudnaibacteriota</taxon>
    </lineage>
</organism>